<name>A0AAW0Z351_9TREE</name>
<dbReference type="GO" id="GO:0000151">
    <property type="term" value="C:ubiquitin ligase complex"/>
    <property type="evidence" value="ECO:0007669"/>
    <property type="project" value="InterPro"/>
</dbReference>
<dbReference type="PROSITE" id="PS51698">
    <property type="entry name" value="U_BOX"/>
    <property type="match status" value="1"/>
</dbReference>
<evidence type="ECO:0000256" key="7">
    <source>
        <dbReference type="ARBA" id="ARBA00022490"/>
    </source>
</evidence>
<dbReference type="Gene3D" id="3.30.40.10">
    <property type="entry name" value="Zinc/RING finger domain, C3HC4 (zinc finger)"/>
    <property type="match status" value="1"/>
</dbReference>
<dbReference type="InterPro" id="IPR003613">
    <property type="entry name" value="Ubox_domain"/>
</dbReference>
<comment type="caution">
    <text evidence="14">The sequence shown here is derived from an EMBL/GenBank/DDBJ whole genome shotgun (WGS) entry which is preliminary data.</text>
</comment>
<dbReference type="InterPro" id="IPR019474">
    <property type="entry name" value="Ub_conjug_fac_E4_core"/>
</dbReference>
<feature type="domain" description="U-box" evidence="13">
    <location>
        <begin position="854"/>
        <end position="928"/>
    </location>
</feature>
<evidence type="ECO:0000256" key="11">
    <source>
        <dbReference type="SAM" id="Coils"/>
    </source>
</evidence>
<dbReference type="GO" id="GO:0034450">
    <property type="term" value="F:ubiquitin-ubiquitin ligase activity"/>
    <property type="evidence" value="ECO:0007669"/>
    <property type="project" value="InterPro"/>
</dbReference>
<keyword evidence="7" id="KW-0963">Cytoplasm</keyword>
<dbReference type="EC" id="2.3.2.27" evidence="6"/>
<dbReference type="FunFam" id="3.30.40.10:FF:000055">
    <property type="entry name" value="Ubiquitin conjugation factor e4 a"/>
    <property type="match status" value="1"/>
</dbReference>
<evidence type="ECO:0000256" key="4">
    <source>
        <dbReference type="ARBA" id="ARBA00004906"/>
    </source>
</evidence>
<feature type="coiled-coil region" evidence="11">
    <location>
        <begin position="447"/>
        <end position="474"/>
    </location>
</feature>
<feature type="region of interest" description="Disordered" evidence="12">
    <location>
        <begin position="205"/>
        <end position="227"/>
    </location>
</feature>
<evidence type="ECO:0000256" key="2">
    <source>
        <dbReference type="ARBA" id="ARBA00004123"/>
    </source>
</evidence>
<comment type="subcellular location">
    <subcellularLocation>
        <location evidence="3">Cytoplasm</location>
    </subcellularLocation>
    <subcellularLocation>
        <location evidence="2">Nucleus</location>
    </subcellularLocation>
</comment>
<dbReference type="Pfam" id="PF10408">
    <property type="entry name" value="Ufd2P_core"/>
    <property type="match status" value="2"/>
</dbReference>
<keyword evidence="9" id="KW-0833">Ubl conjugation pathway</keyword>
<sequence length="939" mass="104954">MSDNSELSDADKIRLKRLARLGASTFATPESSSSQTASEALPAPSAVHTPASASSRLLSTPIQTSRPPLPPTSTVTPKPRAIASPAPTSSKPAALNLGKRPSSATPTNESIGPRVVASRQQQSLPHVDYTEWETSKVGEVFSVTLSAFSNDEKHTWTGTFDKLKALIISYCGMTLEDPTMFPQPSEKPVGPAEFLPLLLSVTPDTAPNPDSLTSTTSAGHSSSTSLSGSDLLPFLNDLSVGFPSETMADVITPTLSLFFQEWYKITPTPDLLGPEWRRYLGAVGLLVQVKGIAALLPSLGVWVAPNVTAPKLEWQSLLGPLTRLSVFPREFIWKTYFSNPTDRKKDDIDANKSNLRYTLSALHTSLFNIYNAIVRASPESREGVLDFFSLTLRLNEKRAGMRIVLMKLFEPVMDVQFSKVDSGYYKSSKRLNIDEETKIRGTKEEADEYFNNAMEEMEKELKRMEANRASWAGNSALEAQGEAGIKKIKVSHTLPLPAEAPLDFRMLPEYLFDNIAEYYDFLARYEPDAMDDIDKDTLITFAITFLSPNYVNNPFLKAKLVSILAYGLWPMGYWRRGALFDRLSVHSISTEHLMPTLIRFYIDVEMTGGHTQFWDKFNFRRDISRIFKSMWTNPLHREAFVKARHDDFDQFIRFVNMLMSDTTFHLEESLTGLAKVSSIQAQQANADSWAALPQAEREDLESQVRQAEGSAPFHTQMGLENVKLIRDLTATTPEPFVTAEIVDRLAASLDENLTVLIGPKMAELKVSNPDKFSFKPKELLATIAQIYLNLAKESDFIRAVANDGRSYSKELFEKFARTLKNRAIMTDAEVAEVIAFTQKVEDMRATIKLEDEREIPDEFLDPLLSTLMKDPVILPVSRVVIDRGTIRTVLLSKEVDPFNNVPLKLEECIPDTELKAKIDVWLAESNSTKAVEVMDVDQL</sequence>
<feature type="region of interest" description="Disordered" evidence="12">
    <location>
        <begin position="24"/>
        <end position="113"/>
    </location>
</feature>
<evidence type="ECO:0000256" key="8">
    <source>
        <dbReference type="ARBA" id="ARBA00022679"/>
    </source>
</evidence>
<keyword evidence="11" id="KW-0175">Coiled coil</keyword>
<reference evidence="14 15" key="1">
    <citation type="journal article" date="2024" name="bioRxiv">
        <title>Comparative genomics of Cryptococcus and Kwoniella reveals pathogenesis evolution and contrasting karyotype dynamics via intercentromeric recombination or chromosome fusion.</title>
        <authorList>
            <person name="Coelho M.A."/>
            <person name="David-Palma M."/>
            <person name="Shea T."/>
            <person name="Bowers K."/>
            <person name="McGinley-Smith S."/>
            <person name="Mohammad A.W."/>
            <person name="Gnirke A."/>
            <person name="Yurkov A.M."/>
            <person name="Nowrousian M."/>
            <person name="Sun S."/>
            <person name="Cuomo C.A."/>
            <person name="Heitman J."/>
        </authorList>
    </citation>
    <scope>NUCLEOTIDE SEQUENCE [LARGE SCALE GENOMIC DNA]</scope>
    <source>
        <strain evidence="14 15">CBS 13917</strain>
    </source>
</reference>
<keyword evidence="15" id="KW-1185">Reference proteome</keyword>
<evidence type="ECO:0000256" key="1">
    <source>
        <dbReference type="ARBA" id="ARBA00000900"/>
    </source>
</evidence>
<evidence type="ECO:0000256" key="9">
    <source>
        <dbReference type="ARBA" id="ARBA00022786"/>
    </source>
</evidence>
<dbReference type="GO" id="GO:0036503">
    <property type="term" value="P:ERAD pathway"/>
    <property type="evidence" value="ECO:0007669"/>
    <property type="project" value="InterPro"/>
</dbReference>
<dbReference type="SMART" id="SM00504">
    <property type="entry name" value="Ubox"/>
    <property type="match status" value="1"/>
</dbReference>
<feature type="compositionally biased region" description="Polar residues" evidence="12">
    <location>
        <begin position="51"/>
        <end position="76"/>
    </location>
</feature>
<dbReference type="InterPro" id="IPR045132">
    <property type="entry name" value="UBE4"/>
</dbReference>
<proteinExistence type="inferred from homology"/>
<evidence type="ECO:0000256" key="6">
    <source>
        <dbReference type="ARBA" id="ARBA00012483"/>
    </source>
</evidence>
<dbReference type="RefSeq" id="XP_066804821.1">
    <property type="nucleotide sequence ID" value="XM_066944898.1"/>
</dbReference>
<evidence type="ECO:0000256" key="5">
    <source>
        <dbReference type="ARBA" id="ARBA00007434"/>
    </source>
</evidence>
<dbReference type="Pfam" id="PF04564">
    <property type="entry name" value="U-box"/>
    <property type="match status" value="1"/>
</dbReference>
<dbReference type="PANTHER" id="PTHR13931:SF2">
    <property type="entry name" value="UBIQUITIN CONJUGATION FACTOR E4 B"/>
    <property type="match status" value="1"/>
</dbReference>
<dbReference type="SUPFAM" id="SSF57850">
    <property type="entry name" value="RING/U-box"/>
    <property type="match status" value="1"/>
</dbReference>
<dbReference type="GO" id="GO:0000209">
    <property type="term" value="P:protein polyubiquitination"/>
    <property type="evidence" value="ECO:0007669"/>
    <property type="project" value="TreeGrafter"/>
</dbReference>
<evidence type="ECO:0000313" key="14">
    <source>
        <dbReference type="EMBL" id="KAK8864525.1"/>
    </source>
</evidence>
<evidence type="ECO:0000256" key="3">
    <source>
        <dbReference type="ARBA" id="ARBA00004496"/>
    </source>
</evidence>
<feature type="compositionally biased region" description="Low complexity" evidence="12">
    <location>
        <begin position="211"/>
        <end position="227"/>
    </location>
</feature>
<dbReference type="GO" id="GO:0005634">
    <property type="term" value="C:nucleus"/>
    <property type="evidence" value="ECO:0007669"/>
    <property type="project" value="UniProtKB-SubCell"/>
</dbReference>
<dbReference type="AlphaFoldDB" id="A0AAW0Z351"/>
<evidence type="ECO:0000259" key="13">
    <source>
        <dbReference type="PROSITE" id="PS51698"/>
    </source>
</evidence>
<dbReference type="Proteomes" id="UP001388673">
    <property type="component" value="Unassembled WGS sequence"/>
</dbReference>
<gene>
    <name evidence="14" type="ORF">IAR55_001775</name>
</gene>
<organism evidence="14 15">
    <name type="scientific">Kwoniella newhampshirensis</name>
    <dbReference type="NCBI Taxonomy" id="1651941"/>
    <lineage>
        <taxon>Eukaryota</taxon>
        <taxon>Fungi</taxon>
        <taxon>Dikarya</taxon>
        <taxon>Basidiomycota</taxon>
        <taxon>Agaricomycotina</taxon>
        <taxon>Tremellomycetes</taxon>
        <taxon>Tremellales</taxon>
        <taxon>Cryptococcaceae</taxon>
        <taxon>Kwoniella</taxon>
    </lineage>
</organism>
<evidence type="ECO:0000256" key="12">
    <source>
        <dbReference type="SAM" id="MobiDB-lite"/>
    </source>
</evidence>
<comment type="catalytic activity">
    <reaction evidence="1">
        <text>S-ubiquitinyl-[E2 ubiquitin-conjugating enzyme]-L-cysteine + [acceptor protein]-L-lysine = [E2 ubiquitin-conjugating enzyme]-L-cysteine + N(6)-ubiquitinyl-[acceptor protein]-L-lysine.</text>
        <dbReference type="EC" id="2.3.2.27"/>
    </reaction>
</comment>
<accession>A0AAW0Z351</accession>
<comment type="pathway">
    <text evidence="4">Protein modification; protein ubiquitination.</text>
</comment>
<dbReference type="PANTHER" id="PTHR13931">
    <property type="entry name" value="UBIQUITINATION FACTOR E4"/>
    <property type="match status" value="1"/>
</dbReference>
<keyword evidence="8" id="KW-0808">Transferase</keyword>
<dbReference type="KEGG" id="kne:92179034"/>
<dbReference type="EMBL" id="JBCAWK010000003">
    <property type="protein sequence ID" value="KAK8864525.1"/>
    <property type="molecule type" value="Genomic_DNA"/>
</dbReference>
<keyword evidence="10" id="KW-0539">Nucleus</keyword>
<dbReference type="GeneID" id="92179034"/>
<feature type="compositionally biased region" description="Low complexity" evidence="12">
    <location>
        <begin position="81"/>
        <end position="94"/>
    </location>
</feature>
<dbReference type="GO" id="GO:0006511">
    <property type="term" value="P:ubiquitin-dependent protein catabolic process"/>
    <property type="evidence" value="ECO:0007669"/>
    <property type="project" value="InterPro"/>
</dbReference>
<dbReference type="GO" id="GO:0005737">
    <property type="term" value="C:cytoplasm"/>
    <property type="evidence" value="ECO:0007669"/>
    <property type="project" value="UniProtKB-SubCell"/>
</dbReference>
<evidence type="ECO:0000256" key="10">
    <source>
        <dbReference type="ARBA" id="ARBA00023242"/>
    </source>
</evidence>
<dbReference type="InterPro" id="IPR013083">
    <property type="entry name" value="Znf_RING/FYVE/PHD"/>
</dbReference>
<comment type="similarity">
    <text evidence="5">Belongs to the ubiquitin conjugation factor E4 family.</text>
</comment>
<evidence type="ECO:0000313" key="15">
    <source>
        <dbReference type="Proteomes" id="UP001388673"/>
    </source>
</evidence>
<protein>
    <recommendedName>
        <fullName evidence="6">RING-type E3 ubiquitin transferase</fullName>
        <ecNumber evidence="6">2.3.2.27</ecNumber>
    </recommendedName>
</protein>
<feature type="compositionally biased region" description="Polar residues" evidence="12">
    <location>
        <begin position="25"/>
        <end position="38"/>
    </location>
</feature>